<gene>
    <name evidence="11" type="primary">ARH1</name>
    <name evidence="11" type="ORF">IMSHALPRED_010663</name>
</gene>
<dbReference type="Gene3D" id="3.50.50.60">
    <property type="entry name" value="FAD/NAD(P)-binding domain"/>
    <property type="match status" value="1"/>
</dbReference>
<comment type="caution">
    <text evidence="11">The sequence shown here is derived from an EMBL/GenBank/DDBJ whole genome shotgun (WGS) entry which is preliminary data.</text>
</comment>
<feature type="binding site" evidence="10">
    <location>
        <begin position="191"/>
        <end position="192"/>
    </location>
    <ligand>
        <name>NADP(+)</name>
        <dbReference type="ChEBI" id="CHEBI:58349"/>
    </ligand>
</feature>
<evidence type="ECO:0000313" key="12">
    <source>
        <dbReference type="Proteomes" id="UP000664534"/>
    </source>
</evidence>
<feature type="binding site" evidence="9">
    <location>
        <begin position="374"/>
        <end position="376"/>
    </location>
    <ligand>
        <name>FAD</name>
        <dbReference type="ChEBI" id="CHEBI:57692"/>
    </ligand>
</feature>
<feature type="binding site" evidence="9">
    <location>
        <position position="367"/>
    </location>
    <ligand>
        <name>FAD</name>
        <dbReference type="ChEBI" id="CHEBI:57692"/>
    </ligand>
</feature>
<dbReference type="SUPFAM" id="SSF51971">
    <property type="entry name" value="Nucleotide-binding domain"/>
    <property type="match status" value="1"/>
</dbReference>
<organism evidence="11 12">
    <name type="scientific">Imshaugia aleurites</name>
    <dbReference type="NCBI Taxonomy" id="172621"/>
    <lineage>
        <taxon>Eukaryota</taxon>
        <taxon>Fungi</taxon>
        <taxon>Dikarya</taxon>
        <taxon>Ascomycota</taxon>
        <taxon>Pezizomycotina</taxon>
        <taxon>Lecanoromycetes</taxon>
        <taxon>OSLEUM clade</taxon>
        <taxon>Lecanoromycetidae</taxon>
        <taxon>Lecanorales</taxon>
        <taxon>Lecanorineae</taxon>
        <taxon>Parmeliaceae</taxon>
        <taxon>Imshaugia</taxon>
    </lineage>
</organism>
<evidence type="ECO:0000256" key="3">
    <source>
        <dbReference type="ARBA" id="ARBA00022630"/>
    </source>
</evidence>
<dbReference type="Gene3D" id="3.40.50.720">
    <property type="entry name" value="NAD(P)-binding Rossmann-like Domain"/>
    <property type="match status" value="1"/>
</dbReference>
<comment type="catalytic activity">
    <reaction evidence="7 8">
        <text>2 reduced [adrenodoxin] + NADP(+) + H(+) = 2 oxidized [adrenodoxin] + NADPH</text>
        <dbReference type="Rhea" id="RHEA:42312"/>
        <dbReference type="Rhea" id="RHEA-COMP:9998"/>
        <dbReference type="Rhea" id="RHEA-COMP:9999"/>
        <dbReference type="ChEBI" id="CHEBI:15378"/>
        <dbReference type="ChEBI" id="CHEBI:33737"/>
        <dbReference type="ChEBI" id="CHEBI:33738"/>
        <dbReference type="ChEBI" id="CHEBI:57783"/>
        <dbReference type="ChEBI" id="CHEBI:58349"/>
        <dbReference type="EC" id="1.18.1.6"/>
    </reaction>
</comment>
<keyword evidence="12" id="KW-1185">Reference proteome</keyword>
<proteinExistence type="inferred from homology"/>
<dbReference type="AlphaFoldDB" id="A0A8H3ESS0"/>
<name>A0A8H3ESS0_9LECA</name>
<evidence type="ECO:0000313" key="11">
    <source>
        <dbReference type="EMBL" id="CAF9911974.1"/>
    </source>
</evidence>
<dbReference type="InterPro" id="IPR021163">
    <property type="entry name" value="Ferredox_Rdtase_adrenod"/>
</dbReference>
<feature type="binding site" evidence="10">
    <location>
        <position position="203"/>
    </location>
    <ligand>
        <name>NADP(+)</name>
        <dbReference type="ChEBI" id="CHEBI:58349"/>
    </ligand>
</feature>
<keyword evidence="6 8" id="KW-0560">Oxidoreductase</keyword>
<protein>
    <recommendedName>
        <fullName evidence="8">NADPH:adrenodoxin oxidoreductase, mitochondrial</fullName>
        <ecNumber evidence="8">1.18.1.6</ecNumber>
    </recommendedName>
</protein>
<feature type="binding site" evidence="10">
    <location>
        <begin position="147"/>
        <end position="150"/>
    </location>
    <ligand>
        <name>NADP(+)</name>
        <dbReference type="ChEBI" id="CHEBI:58349"/>
    </ligand>
</feature>
<feature type="binding site" evidence="9">
    <location>
        <position position="30"/>
    </location>
    <ligand>
        <name>FAD</name>
        <dbReference type="ChEBI" id="CHEBI:57692"/>
    </ligand>
</feature>
<dbReference type="GO" id="GO:0005739">
    <property type="term" value="C:mitochondrion"/>
    <property type="evidence" value="ECO:0007669"/>
    <property type="project" value="UniProtKB-SubCell"/>
</dbReference>
<evidence type="ECO:0000256" key="7">
    <source>
        <dbReference type="ARBA" id="ARBA00048933"/>
    </source>
</evidence>
<evidence type="ECO:0000256" key="9">
    <source>
        <dbReference type="PIRSR" id="PIRSR000362-1"/>
    </source>
</evidence>
<dbReference type="OrthoDB" id="333024at2759"/>
<dbReference type="InterPro" id="IPR036188">
    <property type="entry name" value="FAD/NAD-bd_sf"/>
</dbReference>
<dbReference type="Proteomes" id="UP000664534">
    <property type="component" value="Unassembled WGS sequence"/>
</dbReference>
<reference evidence="11" key="1">
    <citation type="submission" date="2021-03" db="EMBL/GenBank/DDBJ databases">
        <authorList>
            <person name="Tagirdzhanova G."/>
        </authorList>
    </citation>
    <scope>NUCLEOTIDE SEQUENCE</scope>
</reference>
<comment type="similarity">
    <text evidence="2 8">Belongs to the ferredoxin--NADP reductase type 1 family.</text>
</comment>
<evidence type="ECO:0000256" key="10">
    <source>
        <dbReference type="PIRSR" id="PIRSR000362-2"/>
    </source>
</evidence>
<dbReference type="GO" id="GO:0016491">
    <property type="term" value="F:oxidoreductase activity"/>
    <property type="evidence" value="ECO:0007669"/>
    <property type="project" value="UniProtKB-KW"/>
</dbReference>
<comment type="subcellular location">
    <subcellularLocation>
        <location evidence="8">Mitochondrion</location>
    </subcellularLocation>
</comment>
<feature type="binding site" evidence="9">
    <location>
        <position position="38"/>
    </location>
    <ligand>
        <name>FAD</name>
        <dbReference type="ChEBI" id="CHEBI:57692"/>
    </ligand>
</feature>
<evidence type="ECO:0000256" key="5">
    <source>
        <dbReference type="ARBA" id="ARBA00022857"/>
    </source>
</evidence>
<dbReference type="PANTHER" id="PTHR48467:SF1">
    <property type="entry name" value="GLUTAMATE SYNTHASE 1 [NADH], CHLOROPLASTIC-LIKE"/>
    <property type="match status" value="1"/>
</dbReference>
<dbReference type="InterPro" id="IPR055275">
    <property type="entry name" value="Ferredox_Rdtase"/>
</dbReference>
<dbReference type="PRINTS" id="PR00419">
    <property type="entry name" value="ADXRDTASE"/>
</dbReference>
<keyword evidence="3 8" id="KW-0285">Flavoprotein</keyword>
<evidence type="ECO:0000256" key="8">
    <source>
        <dbReference type="PIRNR" id="PIRNR000362"/>
    </source>
</evidence>
<feature type="binding site" evidence="10">
    <location>
        <position position="374"/>
    </location>
    <ligand>
        <name>NADP(+)</name>
        <dbReference type="ChEBI" id="CHEBI:58349"/>
    </ligand>
</feature>
<keyword evidence="8" id="KW-0496">Mitochondrion</keyword>
<keyword evidence="4 8" id="KW-0274">FAD</keyword>
<feature type="binding site" evidence="9">
    <location>
        <position position="9"/>
    </location>
    <ligand>
        <name>FAD</name>
        <dbReference type="ChEBI" id="CHEBI:57692"/>
    </ligand>
</feature>
<evidence type="ECO:0000256" key="4">
    <source>
        <dbReference type="ARBA" id="ARBA00022827"/>
    </source>
</evidence>
<feature type="binding site" evidence="9">
    <location>
        <position position="74"/>
    </location>
    <ligand>
        <name>FAD</name>
        <dbReference type="ChEBI" id="CHEBI:57692"/>
    </ligand>
</feature>
<keyword evidence="5 8" id="KW-0521">NADP</keyword>
<comment type="cofactor">
    <cofactor evidence="1 8 9">
        <name>FAD</name>
        <dbReference type="ChEBI" id="CHEBI:57692"/>
    </cofactor>
</comment>
<dbReference type="PANTHER" id="PTHR48467">
    <property type="entry name" value="GLUTAMATE SYNTHASE 1 [NADH], CHLOROPLASTIC-LIKE"/>
    <property type="match status" value="1"/>
</dbReference>
<dbReference type="EC" id="1.18.1.6" evidence="8"/>
<dbReference type="PIRSF" id="PIRSF000362">
    <property type="entry name" value="FNR"/>
    <property type="match status" value="1"/>
</dbReference>
<dbReference type="EMBL" id="CAJPDT010000009">
    <property type="protein sequence ID" value="CAF9911974.1"/>
    <property type="molecule type" value="Genomic_DNA"/>
</dbReference>
<evidence type="ECO:0000256" key="2">
    <source>
        <dbReference type="ARBA" id="ARBA00008312"/>
    </source>
</evidence>
<evidence type="ECO:0000256" key="6">
    <source>
        <dbReference type="ARBA" id="ARBA00023002"/>
    </source>
</evidence>
<evidence type="ECO:0000256" key="1">
    <source>
        <dbReference type="ARBA" id="ARBA00001974"/>
    </source>
</evidence>
<sequence>MAVLGSGPAGFYTAYKVMSSIENAIIDMYECLPVPFGLVRFGVAPDHPEVKNCQDKFEEVASSPRFNFIGNVSIGKDLPLADLRPHYNAIIFAYGATKDRKLGISGEDRLKGIYSARDFVGWYNGFPEHQALAPDLESGEEAVIIGQGNVALDVARTLLSDVDSLRKTDMTHYALDALSKSKVNRVRVVGRRGPMQASFTIKEVRELLSLPSVSFDPIDPALLPPNAAKLSRSPKRLTQLLARGSSHPASQARKSWSLDFFLSPRSFNASKARPDYLSSLTFLKNELNGPDIFNSSATASPTTREISYPTSLAFRSIGYKSEAIDGMKDLGIDFDERRGIIPNDLHGRITSLSEDGTRIPGLYCSGWVKRGPAGVIANTMEDAFDTAESIAKDWENQETFLSGTNGWDALQGSVATKSLRPVSWDSWKKIDVAEKERGKAKGKEREKFANILDMLGVLD</sequence>
<accession>A0A8H3ESS0</accession>